<protein>
    <submittedName>
        <fullName evidence="6">Hydrolase</fullName>
    </submittedName>
</protein>
<organism evidence="6 7">
    <name type="scientific">Mycobacterium gordonae</name>
    <dbReference type="NCBI Taxonomy" id="1778"/>
    <lineage>
        <taxon>Bacteria</taxon>
        <taxon>Bacillati</taxon>
        <taxon>Actinomycetota</taxon>
        <taxon>Actinomycetes</taxon>
        <taxon>Mycobacteriales</taxon>
        <taxon>Mycobacteriaceae</taxon>
        <taxon>Mycobacterium</taxon>
    </lineage>
</organism>
<evidence type="ECO:0000313" key="7">
    <source>
        <dbReference type="Proteomes" id="UP000093757"/>
    </source>
</evidence>
<dbReference type="PANTHER" id="PTHR22642">
    <property type="entry name" value="IMIDAZOLONEPROPIONASE"/>
    <property type="match status" value="1"/>
</dbReference>
<dbReference type="CDD" id="cd01300">
    <property type="entry name" value="YtcJ_like"/>
    <property type="match status" value="1"/>
</dbReference>
<gene>
    <name evidence="6" type="ORF">A9W98_11860</name>
</gene>
<dbReference type="Gene3D" id="3.20.20.140">
    <property type="entry name" value="Metal-dependent hydrolases"/>
    <property type="match status" value="1"/>
</dbReference>
<dbReference type="Proteomes" id="UP000093757">
    <property type="component" value="Unassembled WGS sequence"/>
</dbReference>
<dbReference type="InterPro" id="IPR013108">
    <property type="entry name" value="Amidohydro_3"/>
</dbReference>
<sequence length="551" mass="59795">MAQTTVFTARRVITMDDAVPDATAVAVRGGRIVAVGSVEDLREAGVVDETFADAVVLPGLIDQHLHPILGATTLMTEVISTEDWVLPGRTFPAAATPEDYRRRLAQAEQALPPGEWLLTWGYHELWHGPLDRAALDEVSATRPIMVWQRSCHAFFLNSAAITALGLTAEQMAGQEPASSMMDFAAGHWWESGTNLLLPSLTPVLMSPQRLVEGLHQLVAYLHANGVTAINEPGIMWAVEPWDLYQQILGSPETPFTSTFLVDARSQADSGMDPAQAVADAEAQLARASAGKIRLLPRGVKLFADGAIISQLMQMRSPYLDDAGNPDPCHHGEWMMQPEVFRAFARAYWNADWQLNIHVNGDAALDLVLDTIASCMAEHPRTDHRTVIVHFANSTEEQVDRIAALGCIVSANPYYPVGFADQYALHGLSADRADSMVRAASVLARGIPFSLHSDLPMAPAEPLALASFAVNRRTPSGRVVAPEQRISVYDALRAVTIGAAYSWRLENELGSITAGKAATFTVLAEDPLTVDPARLADLAVLGTVYEGRWFPV</sequence>
<dbReference type="EMBL" id="MAEM01000117">
    <property type="protein sequence ID" value="OBS02995.1"/>
    <property type="molecule type" value="Genomic_DNA"/>
</dbReference>
<reference evidence="6 7" key="1">
    <citation type="submission" date="2016-06" db="EMBL/GenBank/DDBJ databases">
        <authorList>
            <person name="Kjaerup R.B."/>
            <person name="Dalgaard T.S."/>
            <person name="Juul-Madsen H.R."/>
        </authorList>
    </citation>
    <scope>NUCLEOTIDE SEQUENCE [LARGE SCALE GENOMIC DNA]</scope>
    <source>
        <strain evidence="6 7">1245752.6</strain>
    </source>
</reference>
<accession>A0A1A6BKY3</accession>
<dbReference type="InterPro" id="IPR011059">
    <property type="entry name" value="Metal-dep_hydrolase_composite"/>
</dbReference>
<comment type="caution">
    <text evidence="6">The sequence shown here is derived from an EMBL/GenBank/DDBJ whole genome shotgun (WGS) entry which is preliminary data.</text>
</comment>
<dbReference type="Gene3D" id="2.30.40.10">
    <property type="entry name" value="Urease, subunit C, domain 1"/>
    <property type="match status" value="1"/>
</dbReference>
<dbReference type="GO" id="GO:0046872">
    <property type="term" value="F:metal ion binding"/>
    <property type="evidence" value="ECO:0007669"/>
    <property type="project" value="UniProtKB-KW"/>
</dbReference>
<feature type="domain" description="Aminodeoxyfutalosine deaminase/Imidazolonepropionase-like composite" evidence="5">
    <location>
        <begin position="24"/>
        <end position="44"/>
    </location>
</feature>
<dbReference type="AlphaFoldDB" id="A0A1A6BKY3"/>
<dbReference type="Pfam" id="PF22039">
    <property type="entry name" value="HUTI_composite_bact"/>
    <property type="match status" value="1"/>
</dbReference>
<evidence type="ECO:0000256" key="2">
    <source>
        <dbReference type="ARBA" id="ARBA00022801"/>
    </source>
</evidence>
<evidence type="ECO:0000313" key="6">
    <source>
        <dbReference type="EMBL" id="OBS02995.1"/>
    </source>
</evidence>
<keyword evidence="3" id="KW-0862">Zinc</keyword>
<feature type="domain" description="Amidohydrolase 3" evidence="4">
    <location>
        <begin position="54"/>
        <end position="547"/>
    </location>
</feature>
<dbReference type="RefSeq" id="WP_065132868.1">
    <property type="nucleotide sequence ID" value="NZ_MAEM01000117.1"/>
</dbReference>
<dbReference type="SUPFAM" id="SSF51556">
    <property type="entry name" value="Metallo-dependent hydrolases"/>
    <property type="match status" value="1"/>
</dbReference>
<evidence type="ECO:0000259" key="4">
    <source>
        <dbReference type="Pfam" id="PF07969"/>
    </source>
</evidence>
<keyword evidence="1" id="KW-0479">Metal-binding</keyword>
<evidence type="ECO:0000259" key="5">
    <source>
        <dbReference type="Pfam" id="PF22039"/>
    </source>
</evidence>
<name>A0A1A6BKY3_MYCGO</name>
<keyword evidence="2 6" id="KW-0378">Hydrolase</keyword>
<evidence type="ECO:0000256" key="3">
    <source>
        <dbReference type="ARBA" id="ARBA00022833"/>
    </source>
</evidence>
<evidence type="ECO:0000256" key="1">
    <source>
        <dbReference type="ARBA" id="ARBA00022723"/>
    </source>
</evidence>
<dbReference type="InterPro" id="IPR032466">
    <property type="entry name" value="Metal_Hydrolase"/>
</dbReference>
<dbReference type="Gene3D" id="3.10.310.70">
    <property type="match status" value="1"/>
</dbReference>
<dbReference type="PANTHER" id="PTHR22642:SF2">
    <property type="entry name" value="PROTEIN LONG AFTER FAR-RED 3"/>
    <property type="match status" value="1"/>
</dbReference>
<dbReference type="Pfam" id="PF07969">
    <property type="entry name" value="Amidohydro_3"/>
    <property type="match status" value="1"/>
</dbReference>
<dbReference type="InterPro" id="IPR033932">
    <property type="entry name" value="YtcJ-like"/>
</dbReference>
<proteinExistence type="predicted"/>
<dbReference type="InterPro" id="IPR054418">
    <property type="entry name" value="MQNX/HUTI_composite_N"/>
</dbReference>
<dbReference type="GO" id="GO:0016810">
    <property type="term" value="F:hydrolase activity, acting on carbon-nitrogen (but not peptide) bonds"/>
    <property type="evidence" value="ECO:0007669"/>
    <property type="project" value="InterPro"/>
</dbReference>
<dbReference type="SUPFAM" id="SSF51338">
    <property type="entry name" value="Composite domain of metallo-dependent hydrolases"/>
    <property type="match status" value="1"/>
</dbReference>